<dbReference type="EMBL" id="JAHRIO010064618">
    <property type="protein sequence ID" value="MEQ2179909.1"/>
    <property type="molecule type" value="Genomic_DNA"/>
</dbReference>
<keyword evidence="2" id="KW-1185">Reference proteome</keyword>
<feature type="non-terminal residue" evidence="1">
    <location>
        <position position="92"/>
    </location>
</feature>
<proteinExistence type="predicted"/>
<accession>A0ABV0P905</accession>
<evidence type="ECO:0000313" key="1">
    <source>
        <dbReference type="EMBL" id="MEQ2179909.1"/>
    </source>
</evidence>
<reference evidence="1 2" key="1">
    <citation type="submission" date="2021-06" db="EMBL/GenBank/DDBJ databases">
        <authorList>
            <person name="Palmer J.M."/>
        </authorList>
    </citation>
    <scope>NUCLEOTIDE SEQUENCE [LARGE SCALE GENOMIC DNA]</scope>
    <source>
        <strain evidence="1 2">GA_2019</strain>
        <tissue evidence="1">Muscle</tissue>
    </source>
</reference>
<name>A0ABV0P905_9TELE</name>
<organism evidence="1 2">
    <name type="scientific">Goodea atripinnis</name>
    <dbReference type="NCBI Taxonomy" id="208336"/>
    <lineage>
        <taxon>Eukaryota</taxon>
        <taxon>Metazoa</taxon>
        <taxon>Chordata</taxon>
        <taxon>Craniata</taxon>
        <taxon>Vertebrata</taxon>
        <taxon>Euteleostomi</taxon>
        <taxon>Actinopterygii</taxon>
        <taxon>Neopterygii</taxon>
        <taxon>Teleostei</taxon>
        <taxon>Neoteleostei</taxon>
        <taxon>Acanthomorphata</taxon>
        <taxon>Ovalentaria</taxon>
        <taxon>Atherinomorphae</taxon>
        <taxon>Cyprinodontiformes</taxon>
        <taxon>Goodeidae</taxon>
        <taxon>Goodea</taxon>
    </lineage>
</organism>
<sequence>MRLLWKSVDKMRCLRKRSMLHVLTFLLTSLLFFNLYMDDGYVMEGEKRQLGETLIRPSSSDRYVHTFKDLSNFSGSINVTYRYLAGIPLSRK</sequence>
<evidence type="ECO:0000313" key="2">
    <source>
        <dbReference type="Proteomes" id="UP001476798"/>
    </source>
</evidence>
<comment type="caution">
    <text evidence="1">The sequence shown here is derived from an EMBL/GenBank/DDBJ whole genome shotgun (WGS) entry which is preliminary data.</text>
</comment>
<dbReference type="Proteomes" id="UP001476798">
    <property type="component" value="Unassembled WGS sequence"/>
</dbReference>
<protein>
    <submittedName>
        <fullName evidence="1">Uncharacterized protein</fullName>
    </submittedName>
</protein>
<gene>
    <name evidence="1" type="ORF">GOODEAATRI_030100</name>
</gene>